<keyword evidence="1" id="KW-0812">Transmembrane</keyword>
<reference evidence="2 3" key="1">
    <citation type="submission" date="2015-04" db="EMBL/GenBank/DDBJ databases">
        <authorList>
            <person name="Syromyatnikov M.Y."/>
            <person name="Popov V.N."/>
        </authorList>
    </citation>
    <scope>NUCLEOTIDE SEQUENCE [LARGE SCALE GENOMIC DNA]</scope>
</reference>
<evidence type="ECO:0000313" key="3">
    <source>
        <dbReference type="Proteomes" id="UP000183832"/>
    </source>
</evidence>
<keyword evidence="1" id="KW-1133">Transmembrane helix</keyword>
<accession>A0A1J1IBM3</accession>
<sequence>MTQTHKSSMNKREQKAKAKQFYLLAKMMVKIGVSFISPLKTFRVSPVTVLWHNAIDVIPSKSNTI</sequence>
<evidence type="ECO:0000313" key="2">
    <source>
        <dbReference type="EMBL" id="CRK97611.1"/>
    </source>
</evidence>
<keyword evidence="3" id="KW-1185">Reference proteome</keyword>
<dbReference type="AlphaFoldDB" id="A0A1J1IBM3"/>
<dbReference type="EMBL" id="CVRI01000047">
    <property type="protein sequence ID" value="CRK97611.1"/>
    <property type="molecule type" value="Genomic_DNA"/>
</dbReference>
<proteinExistence type="predicted"/>
<gene>
    <name evidence="2" type="ORF">CLUMA_CG010997</name>
</gene>
<protein>
    <submittedName>
        <fullName evidence="2">CLUMA_CG010997, isoform A</fullName>
    </submittedName>
</protein>
<evidence type="ECO:0000256" key="1">
    <source>
        <dbReference type="SAM" id="Phobius"/>
    </source>
</evidence>
<name>A0A1J1IBM3_9DIPT</name>
<feature type="transmembrane region" description="Helical" evidence="1">
    <location>
        <begin position="21"/>
        <end position="39"/>
    </location>
</feature>
<keyword evidence="1" id="KW-0472">Membrane</keyword>
<organism evidence="2 3">
    <name type="scientific">Clunio marinus</name>
    <dbReference type="NCBI Taxonomy" id="568069"/>
    <lineage>
        <taxon>Eukaryota</taxon>
        <taxon>Metazoa</taxon>
        <taxon>Ecdysozoa</taxon>
        <taxon>Arthropoda</taxon>
        <taxon>Hexapoda</taxon>
        <taxon>Insecta</taxon>
        <taxon>Pterygota</taxon>
        <taxon>Neoptera</taxon>
        <taxon>Endopterygota</taxon>
        <taxon>Diptera</taxon>
        <taxon>Nematocera</taxon>
        <taxon>Chironomoidea</taxon>
        <taxon>Chironomidae</taxon>
        <taxon>Clunio</taxon>
    </lineage>
</organism>
<dbReference type="Proteomes" id="UP000183832">
    <property type="component" value="Unassembled WGS sequence"/>
</dbReference>